<accession>A0A073ICP9</accession>
<keyword evidence="2" id="KW-1185">Reference proteome</keyword>
<organism evidence="1 2">
    <name type="scientific">Oxytricha trifallax</name>
    <dbReference type="NCBI Taxonomy" id="1172189"/>
    <lineage>
        <taxon>Eukaryota</taxon>
        <taxon>Sar</taxon>
        <taxon>Alveolata</taxon>
        <taxon>Ciliophora</taxon>
        <taxon>Intramacronucleata</taxon>
        <taxon>Spirotrichea</taxon>
        <taxon>Stichotrichia</taxon>
        <taxon>Sporadotrichida</taxon>
        <taxon>Oxytrichidae</taxon>
        <taxon>Oxytrichinae</taxon>
        <taxon>Oxytricha</taxon>
    </lineage>
</organism>
<comment type="caution">
    <text evidence="1">The sequence shown here is derived from an EMBL/GenBank/DDBJ whole genome shotgun (WGS) entry which is preliminary data.</text>
</comment>
<dbReference type="Proteomes" id="UP000053232">
    <property type="component" value="Unassembled WGS sequence"/>
</dbReference>
<dbReference type="EMBL" id="ARYC01000045">
    <property type="protein sequence ID" value="KEJ83177.1"/>
    <property type="molecule type" value="Genomic_DNA"/>
</dbReference>
<name>A0A073ICP9_9SPIT</name>
<sequence length="84" mass="9836">MLQKVIDAAKERIAIVQLFSKGLISLEKYNEESGVSVQEIKNDMQKIEDLQLELIIARKMNEIEKKSREAEIELYIEEEKKQLD</sequence>
<gene>
    <name evidence="1" type="ORF">OXYTRIMIC_272</name>
</gene>
<reference evidence="2" key="1">
    <citation type="journal article" date="2014" name="Cell">
        <title>The Architecture of a Scrambled Genome Reveals Massive Levels of Genomic Rearrangement during Development.</title>
        <authorList>
            <person name="Chen X."/>
            <person name="Bracht J.R."/>
            <person name="Goldman A.D."/>
            <person name="Dolzhenko E."/>
            <person name="Clay D.M."/>
            <person name="Swart E.C."/>
            <person name="Perlman D.H."/>
            <person name="Doak T.G."/>
            <person name="Stuart A."/>
            <person name="Amemiya C.T."/>
            <person name="Sebra R.P."/>
            <person name="Landweber L.F."/>
        </authorList>
    </citation>
    <scope>NUCLEOTIDE SEQUENCE [LARGE SCALE GENOMIC DNA]</scope>
    <source>
        <strain evidence="2">JRB310</strain>
    </source>
</reference>
<evidence type="ECO:0000313" key="1">
    <source>
        <dbReference type="EMBL" id="KEJ83177.1"/>
    </source>
</evidence>
<protein>
    <submittedName>
        <fullName evidence="1">Uncharacterized protein</fullName>
    </submittedName>
</protein>
<evidence type="ECO:0000313" key="2">
    <source>
        <dbReference type="Proteomes" id="UP000053232"/>
    </source>
</evidence>
<proteinExistence type="predicted"/>
<dbReference type="AlphaFoldDB" id="A0A073ICP9"/>